<dbReference type="GO" id="GO:0006457">
    <property type="term" value="P:protein folding"/>
    <property type="evidence" value="ECO:0007669"/>
    <property type="project" value="InterPro"/>
</dbReference>
<evidence type="ECO:0000256" key="4">
    <source>
        <dbReference type="ARBA" id="ARBA00022833"/>
    </source>
</evidence>
<accession>A0A6C0EIW5</accession>
<dbReference type="Gene3D" id="1.10.287.110">
    <property type="entry name" value="DnaJ domain"/>
    <property type="match status" value="1"/>
</dbReference>
<dbReference type="GO" id="GO:0008270">
    <property type="term" value="F:zinc ion binding"/>
    <property type="evidence" value="ECO:0007669"/>
    <property type="project" value="UniProtKB-KW"/>
</dbReference>
<evidence type="ECO:0000259" key="6">
    <source>
        <dbReference type="PROSITE" id="PS50076"/>
    </source>
</evidence>
<proteinExistence type="predicted"/>
<dbReference type="FunFam" id="2.60.260.20:FF:000003">
    <property type="entry name" value="DnaJ subfamily A member 2"/>
    <property type="match status" value="1"/>
</dbReference>
<keyword evidence="2" id="KW-0677">Repeat</keyword>
<dbReference type="SUPFAM" id="SSF49493">
    <property type="entry name" value="HSP40/DnaJ peptide-binding domain"/>
    <property type="match status" value="2"/>
</dbReference>
<reference evidence="7" key="1">
    <citation type="journal article" date="2020" name="Nature">
        <title>Giant virus diversity and host interactions through global metagenomics.</title>
        <authorList>
            <person name="Schulz F."/>
            <person name="Roux S."/>
            <person name="Paez-Espino D."/>
            <person name="Jungbluth S."/>
            <person name="Walsh D.A."/>
            <person name="Denef V.J."/>
            <person name="McMahon K.D."/>
            <person name="Konstantinidis K.T."/>
            <person name="Eloe-Fadrosh E.A."/>
            <person name="Kyrpides N.C."/>
            <person name="Woyke T."/>
        </authorList>
    </citation>
    <scope>NUCLEOTIDE SEQUENCE</scope>
    <source>
        <strain evidence="7">GVMAG-M-3300001348-25</strain>
    </source>
</reference>
<dbReference type="PRINTS" id="PR00625">
    <property type="entry name" value="JDOMAIN"/>
</dbReference>
<dbReference type="Pfam" id="PF00226">
    <property type="entry name" value="DnaJ"/>
    <property type="match status" value="1"/>
</dbReference>
<dbReference type="AlphaFoldDB" id="A0A6C0EIW5"/>
<evidence type="ECO:0000256" key="1">
    <source>
        <dbReference type="ARBA" id="ARBA00022723"/>
    </source>
</evidence>
<dbReference type="PROSITE" id="PS50076">
    <property type="entry name" value="DNAJ_2"/>
    <property type="match status" value="1"/>
</dbReference>
<dbReference type="PANTHER" id="PTHR24078:SF553">
    <property type="entry name" value="DNAJ HOMOLOG SUBFAMILY B MEMBER 5"/>
    <property type="match status" value="1"/>
</dbReference>
<dbReference type="CDD" id="cd06257">
    <property type="entry name" value="DnaJ"/>
    <property type="match status" value="1"/>
</dbReference>
<protein>
    <recommendedName>
        <fullName evidence="6">J domain-containing protein</fullName>
    </recommendedName>
</protein>
<dbReference type="GO" id="GO:0005829">
    <property type="term" value="C:cytosol"/>
    <property type="evidence" value="ECO:0007669"/>
    <property type="project" value="TreeGrafter"/>
</dbReference>
<keyword evidence="1" id="KW-0479">Metal-binding</keyword>
<keyword evidence="4" id="KW-0862">Zinc</keyword>
<dbReference type="SUPFAM" id="SSF46565">
    <property type="entry name" value="Chaperone J-domain"/>
    <property type="match status" value="1"/>
</dbReference>
<dbReference type="SMART" id="SM00271">
    <property type="entry name" value="DnaJ"/>
    <property type="match status" value="1"/>
</dbReference>
<keyword evidence="3" id="KW-0863">Zinc-finger</keyword>
<evidence type="ECO:0000256" key="2">
    <source>
        <dbReference type="ARBA" id="ARBA00022737"/>
    </source>
</evidence>
<evidence type="ECO:0000256" key="3">
    <source>
        <dbReference type="ARBA" id="ARBA00022771"/>
    </source>
</evidence>
<dbReference type="InterPro" id="IPR018253">
    <property type="entry name" value="DnaJ_domain_CS"/>
</dbReference>
<sequence length="343" mass="39804">MEANKNYYQVLGLSKNASQDEIKKTFRKLSLQYHPDKNPSSTEKFKEINEAYQTLGDSKKRSQYDMISSNPFLSGIQNNGFNHTSYHNMDDILNDEHINDMLQQMFGSMAMPMPGQQSQSRSNPFAPFMNSFFTMPPHMSTNVKNNVKNGFQQREQHEDIKEESIEIEHIMKNITISFKQAFEGVNLPVKIERSIYNNKHNKINEQETLYVDIPCGVDNDEIIEIKNKGHNYPKNISSNVKIKINIERDHHFQRDGLNIIYYKAITLKDALCGFTFTLPYINGKMYNITNTQGNIIVPNYIKEINNMGFTRNDKRGKLCVHFNVTFPESFDEKTYEILGKILP</sequence>
<dbReference type="EMBL" id="MN738855">
    <property type="protein sequence ID" value="QHT28373.1"/>
    <property type="molecule type" value="Genomic_DNA"/>
</dbReference>
<dbReference type="InterPro" id="IPR001623">
    <property type="entry name" value="DnaJ_domain"/>
</dbReference>
<dbReference type="InterPro" id="IPR036869">
    <property type="entry name" value="J_dom_sf"/>
</dbReference>
<dbReference type="InterPro" id="IPR008971">
    <property type="entry name" value="HSP40/DnaJ_pept-bd"/>
</dbReference>
<keyword evidence="5" id="KW-0143">Chaperone</keyword>
<feature type="domain" description="J" evidence="6">
    <location>
        <begin position="6"/>
        <end position="68"/>
    </location>
</feature>
<dbReference type="PANTHER" id="PTHR24078">
    <property type="entry name" value="DNAJ HOMOLOG SUBFAMILY C MEMBER"/>
    <property type="match status" value="1"/>
</dbReference>
<dbReference type="Gene3D" id="2.60.260.20">
    <property type="entry name" value="Urease metallochaperone UreE, N-terminal domain"/>
    <property type="match status" value="2"/>
</dbReference>
<evidence type="ECO:0000256" key="5">
    <source>
        <dbReference type="ARBA" id="ARBA00023186"/>
    </source>
</evidence>
<dbReference type="PROSITE" id="PS00636">
    <property type="entry name" value="DNAJ_1"/>
    <property type="match status" value="1"/>
</dbReference>
<evidence type="ECO:0000313" key="7">
    <source>
        <dbReference type="EMBL" id="QHT28373.1"/>
    </source>
</evidence>
<name>A0A6C0EIW5_9ZZZZ</name>
<dbReference type="CDD" id="cd10747">
    <property type="entry name" value="DnaJ_C"/>
    <property type="match status" value="1"/>
</dbReference>
<dbReference type="InterPro" id="IPR051339">
    <property type="entry name" value="DnaJ_subfamily_B"/>
</dbReference>
<organism evidence="7">
    <name type="scientific">viral metagenome</name>
    <dbReference type="NCBI Taxonomy" id="1070528"/>
    <lineage>
        <taxon>unclassified sequences</taxon>
        <taxon>metagenomes</taxon>
        <taxon>organismal metagenomes</taxon>
    </lineage>
</organism>
<dbReference type="InterPro" id="IPR002939">
    <property type="entry name" value="DnaJ_C"/>
</dbReference>
<dbReference type="GO" id="GO:0051082">
    <property type="term" value="F:unfolded protein binding"/>
    <property type="evidence" value="ECO:0007669"/>
    <property type="project" value="InterPro"/>
</dbReference>
<dbReference type="GO" id="GO:0051087">
    <property type="term" value="F:protein-folding chaperone binding"/>
    <property type="evidence" value="ECO:0007669"/>
    <property type="project" value="TreeGrafter"/>
</dbReference>
<dbReference type="Pfam" id="PF01556">
    <property type="entry name" value="DnaJ_C"/>
    <property type="match status" value="1"/>
</dbReference>